<keyword evidence="3" id="KW-1185">Reference proteome</keyword>
<sequence>MKKITSKKLLKYSALSAAIAGIADVNGQIVYTDIADFTGGGAVDYNLDLNNDSTIDFIVNASSYNSSIFAVFLNSSSLSTNSFLGSQPNYTYPFAMNAGDAISSGQTGWYNIGTLNYVSCYNGTGSSNWCGVSDKFIGLRFDIGGNTHYGWARLDVSASGDSFTVKDYAYNSTPGEAINAGQTTLSINEFENNNTRIVPINKSIGLYNLPASTEYRIIDITGKSVLNGSLETDSYVIEANSLSNGVYIVELNDVNSKAVIRKKIVL</sequence>
<comment type="caution">
    <text evidence="2">The sequence shown here is derived from an EMBL/GenBank/DDBJ whole genome shotgun (WGS) entry which is preliminary data.</text>
</comment>
<keyword evidence="1" id="KW-0732">Signal</keyword>
<evidence type="ECO:0000256" key="1">
    <source>
        <dbReference type="ARBA" id="ARBA00022729"/>
    </source>
</evidence>
<gene>
    <name evidence="2" type="ORF">F1003_14310</name>
</gene>
<dbReference type="RefSeq" id="WP_155090119.1">
    <property type="nucleotide sequence ID" value="NZ_WJYA01000009.1"/>
</dbReference>
<dbReference type="Proteomes" id="UP000447545">
    <property type="component" value="Unassembled WGS sequence"/>
</dbReference>
<proteinExistence type="predicted"/>
<organism evidence="2 3">
    <name type="scientific">Winogradskyella ouciana</name>
    <dbReference type="NCBI Taxonomy" id="2608631"/>
    <lineage>
        <taxon>Bacteria</taxon>
        <taxon>Pseudomonadati</taxon>
        <taxon>Bacteroidota</taxon>
        <taxon>Flavobacteriia</taxon>
        <taxon>Flavobacteriales</taxon>
        <taxon>Flavobacteriaceae</taxon>
        <taxon>Winogradskyella</taxon>
    </lineage>
</organism>
<evidence type="ECO:0000313" key="2">
    <source>
        <dbReference type="EMBL" id="MTE28110.1"/>
    </source>
</evidence>
<evidence type="ECO:0000313" key="3">
    <source>
        <dbReference type="Proteomes" id="UP000447545"/>
    </source>
</evidence>
<dbReference type="InterPro" id="IPR026444">
    <property type="entry name" value="Secre_tail"/>
</dbReference>
<name>A0A7K1GFM4_9FLAO</name>
<dbReference type="EMBL" id="WJYA01000009">
    <property type="protein sequence ID" value="MTE28110.1"/>
    <property type="molecule type" value="Genomic_DNA"/>
</dbReference>
<accession>A0A7K1GFM4</accession>
<protein>
    <submittedName>
        <fullName evidence="2">T9SS type A sorting domain-containing protein</fullName>
    </submittedName>
</protein>
<dbReference type="AlphaFoldDB" id="A0A7K1GFM4"/>
<dbReference type="NCBIfam" id="TIGR04183">
    <property type="entry name" value="Por_Secre_tail"/>
    <property type="match status" value="1"/>
</dbReference>
<reference evidence="2 3" key="1">
    <citation type="submission" date="2019-11" db="EMBL/GenBank/DDBJ databases">
        <title>Winogradskyella ouciana sp. nov., isolated from the hadal seawater of the Mariana Trench.</title>
        <authorList>
            <person name="Liu R."/>
        </authorList>
    </citation>
    <scope>NUCLEOTIDE SEQUENCE [LARGE SCALE GENOMIC DNA]</scope>
    <source>
        <strain evidence="2 3">ZXX205</strain>
    </source>
</reference>